<evidence type="ECO:0000313" key="2">
    <source>
        <dbReference type="Proteomes" id="UP000789570"/>
    </source>
</evidence>
<sequence length="175" mass="20326">MLGKVRRFVLIVIMCVEIITKILYEREFVRKESSIYIFEEFRVLMELEDKRLKSFLMSYIYQPIHHQGKMKHGSKRVPDSMIDTLLELGLTQASRTITRRKDKDGDGEMLTTTIVFIQENANNNKIHLATILLNPIISQPAIINVNIHNPELVDAMLIKYNIAALFMASFSYSYN</sequence>
<keyword evidence="2" id="KW-1185">Reference proteome</keyword>
<accession>A0A9N9EI53</accession>
<dbReference type="AlphaFoldDB" id="A0A9N9EI53"/>
<name>A0A9N9EI53_9GLOM</name>
<protein>
    <submittedName>
        <fullName evidence="1">13945_t:CDS:1</fullName>
    </submittedName>
</protein>
<dbReference type="EMBL" id="CAJVPQ010006009">
    <property type="protein sequence ID" value="CAG8679314.1"/>
    <property type="molecule type" value="Genomic_DNA"/>
</dbReference>
<organism evidence="1 2">
    <name type="scientific">Funneliformis caledonium</name>
    <dbReference type="NCBI Taxonomy" id="1117310"/>
    <lineage>
        <taxon>Eukaryota</taxon>
        <taxon>Fungi</taxon>
        <taxon>Fungi incertae sedis</taxon>
        <taxon>Mucoromycota</taxon>
        <taxon>Glomeromycotina</taxon>
        <taxon>Glomeromycetes</taxon>
        <taxon>Glomerales</taxon>
        <taxon>Glomeraceae</taxon>
        <taxon>Funneliformis</taxon>
    </lineage>
</organism>
<evidence type="ECO:0000313" key="1">
    <source>
        <dbReference type="EMBL" id="CAG8679314.1"/>
    </source>
</evidence>
<reference evidence="1" key="1">
    <citation type="submission" date="2021-06" db="EMBL/GenBank/DDBJ databases">
        <authorList>
            <person name="Kallberg Y."/>
            <person name="Tangrot J."/>
            <person name="Rosling A."/>
        </authorList>
    </citation>
    <scope>NUCLEOTIDE SEQUENCE</scope>
    <source>
        <strain evidence="1">UK204</strain>
    </source>
</reference>
<comment type="caution">
    <text evidence="1">The sequence shown here is derived from an EMBL/GenBank/DDBJ whole genome shotgun (WGS) entry which is preliminary data.</text>
</comment>
<dbReference type="Proteomes" id="UP000789570">
    <property type="component" value="Unassembled WGS sequence"/>
</dbReference>
<proteinExistence type="predicted"/>
<gene>
    <name evidence="1" type="ORF">FCALED_LOCUS12416</name>
</gene>